<sequence length="331" mass="36007">MTGLLNGLVDAVECSINLESVDASAHVGPKRKISYQTALEDLPAGTHRSAKRSRSSSDSDGEKEGKENGGGPSFLKFLELLEKDGVVTRHMGDVPPTLRGIAGWTVNDGMMEEWQRRRREWFMEGKEGKEYKPNSLYQILRRLGFFPTERTKRASHGFDFEGSRSFQWDGSQRYVQNRGKAGKGKDNGSTSACSASDDSKSPVSEVSSPSSDLSSSKDCLPSFATSPSVPCGVKTEVSSTSRPELAIDLSKLLACTQRSIPNFQACSSLAQLHLPLSAPLGNQLNSSLLQQQINFLAKSNQLNILSLLSNRPMALTCVQMNLAPSTTIGSW</sequence>
<accession>A0A7S4NU52</accession>
<dbReference type="EMBL" id="HBKN01026652">
    <property type="protein sequence ID" value="CAE2309648.1"/>
    <property type="molecule type" value="Transcribed_RNA"/>
</dbReference>
<gene>
    <name evidence="2" type="ORF">GTHE00462_LOCUS20599</name>
</gene>
<feature type="compositionally biased region" description="Basic and acidic residues" evidence="1">
    <location>
        <begin position="55"/>
        <end position="67"/>
    </location>
</feature>
<feature type="region of interest" description="Disordered" evidence="1">
    <location>
        <begin position="177"/>
        <end position="219"/>
    </location>
</feature>
<reference evidence="2" key="1">
    <citation type="submission" date="2021-01" db="EMBL/GenBank/DDBJ databases">
        <authorList>
            <person name="Corre E."/>
            <person name="Pelletier E."/>
            <person name="Niang G."/>
            <person name="Scheremetjew M."/>
            <person name="Finn R."/>
            <person name="Kale V."/>
            <person name="Holt S."/>
            <person name="Cochrane G."/>
            <person name="Meng A."/>
            <person name="Brown T."/>
            <person name="Cohen L."/>
        </authorList>
    </citation>
    <scope>NUCLEOTIDE SEQUENCE</scope>
    <source>
        <strain evidence="2">CCMP 2712</strain>
    </source>
</reference>
<protein>
    <submittedName>
        <fullName evidence="2">Uncharacterized protein</fullName>
    </submittedName>
</protein>
<organism evidence="2">
    <name type="scientific">Guillardia theta</name>
    <name type="common">Cryptophyte</name>
    <name type="synonym">Cryptomonas phi</name>
    <dbReference type="NCBI Taxonomy" id="55529"/>
    <lineage>
        <taxon>Eukaryota</taxon>
        <taxon>Cryptophyceae</taxon>
        <taxon>Pyrenomonadales</taxon>
        <taxon>Geminigeraceae</taxon>
        <taxon>Guillardia</taxon>
    </lineage>
</organism>
<name>A0A7S4NU52_GUITH</name>
<feature type="compositionally biased region" description="Low complexity" evidence="1">
    <location>
        <begin position="201"/>
        <end position="219"/>
    </location>
</feature>
<dbReference type="AlphaFoldDB" id="A0A7S4NU52"/>
<evidence type="ECO:0000313" key="2">
    <source>
        <dbReference type="EMBL" id="CAE2309648.1"/>
    </source>
</evidence>
<feature type="region of interest" description="Disordered" evidence="1">
    <location>
        <begin position="39"/>
        <end position="73"/>
    </location>
</feature>
<evidence type="ECO:0000256" key="1">
    <source>
        <dbReference type="SAM" id="MobiDB-lite"/>
    </source>
</evidence>
<proteinExistence type="predicted"/>